<feature type="transmembrane region" description="Helical" evidence="16">
    <location>
        <begin position="38"/>
        <end position="55"/>
    </location>
</feature>
<proteinExistence type="inferred from homology"/>
<sequence length="248" mass="27489">MGKKKRKNKNRIYLLPNLFTTGNLFCGFYGLVSAIQGDFFKAAVAILVAMIFDILDGRVARYTGSTSRFGIEYDSLCDLVSFGVAPAILVYTFALQTYGRYGWLAAFLYVACAALRLAKFNVQAVKESSYFTGLPSPGAAGLMASTVLFSLWFGLEQPVKHIAILIMVYIISYLMVSNAPYFSFKKFSFAEKHPFYALVFFVLILTVMAAEPPLTLFIGFLLYTLSGPLLLALRARRGESVQVSSEIQ</sequence>
<dbReference type="GO" id="GO:0012505">
    <property type="term" value="C:endomembrane system"/>
    <property type="evidence" value="ECO:0007669"/>
    <property type="project" value="UniProtKB-SubCell"/>
</dbReference>
<keyword evidence="12" id="KW-0594">Phospholipid biosynthesis</keyword>
<reference evidence="17 18" key="2">
    <citation type="journal article" date="2012" name="Stand. Genomic Sci.">
        <title>Complete genome sequence of the thermophilic sulfate-reducing ocean bacterium Thermodesulfatator indicus type strain (CIR29812(T)).</title>
        <authorList>
            <person name="Anderson I."/>
            <person name="Saunders E."/>
            <person name="Lapidus A."/>
            <person name="Nolan M."/>
            <person name="Lucas S."/>
            <person name="Tice H."/>
            <person name="Del Rio T.G."/>
            <person name="Cheng J.F."/>
            <person name="Han C."/>
            <person name="Tapia R."/>
            <person name="Goodwin L.A."/>
            <person name="Pitluck S."/>
            <person name="Liolios K."/>
            <person name="Mavromatis K."/>
            <person name="Pagani I."/>
            <person name="Ivanova N."/>
            <person name="Mikhailova N."/>
            <person name="Pati A."/>
            <person name="Chen A."/>
            <person name="Palaniappan K."/>
            <person name="Land M."/>
            <person name="Hauser L."/>
            <person name="Jeffries C.D."/>
            <person name="Chang Y.J."/>
            <person name="Brambilla E.M."/>
            <person name="Rohde M."/>
            <person name="Spring S."/>
            <person name="Goker M."/>
            <person name="Detter J.C."/>
            <person name="Woyke T."/>
            <person name="Bristow J."/>
            <person name="Eisen J.A."/>
            <person name="Markowitz V."/>
            <person name="Hugenholtz P."/>
            <person name="Kyrpides N.C."/>
            <person name="Klenk H.P."/>
        </authorList>
    </citation>
    <scope>NUCLEOTIDE SEQUENCE [LARGE SCALE GENOMIC DNA]</scope>
    <source>
        <strain evidence="18">DSM 15286 / JCM 11887 / CIR29812</strain>
    </source>
</reference>
<keyword evidence="11 16" id="KW-0472">Membrane</keyword>
<evidence type="ECO:0000256" key="4">
    <source>
        <dbReference type="ARBA" id="ARBA00013174"/>
    </source>
</evidence>
<organism evidence="17 18">
    <name type="scientific">Thermodesulfatator indicus (strain DSM 15286 / JCM 11887 / CIR29812)</name>
    <dbReference type="NCBI Taxonomy" id="667014"/>
    <lineage>
        <taxon>Bacteria</taxon>
        <taxon>Pseudomonadati</taxon>
        <taxon>Thermodesulfobacteriota</taxon>
        <taxon>Thermodesulfobacteria</taxon>
        <taxon>Thermodesulfobacteriales</taxon>
        <taxon>Thermodesulfatatoraceae</taxon>
        <taxon>Thermodesulfatator</taxon>
    </lineage>
</organism>
<evidence type="ECO:0000256" key="3">
    <source>
        <dbReference type="ARBA" id="ARBA00010441"/>
    </source>
</evidence>
<dbReference type="PATRIC" id="fig|667014.3.peg.556"/>
<keyword evidence="18" id="KW-1185">Reference proteome</keyword>
<comment type="subcellular location">
    <subcellularLocation>
        <location evidence="2">Endomembrane system</location>
        <topology evidence="2">Multi-pass membrane protein</topology>
    </subcellularLocation>
</comment>
<protein>
    <recommendedName>
        <fullName evidence="5">CDP-diacylglycerol--serine O-phosphatidyltransferase</fullName>
        <ecNumber evidence="4">2.7.8.8</ecNumber>
    </recommendedName>
    <alternativeName>
        <fullName evidence="14">Phosphatidylserine synthase</fullName>
    </alternativeName>
</protein>
<feature type="transmembrane region" description="Helical" evidence="16">
    <location>
        <begin position="216"/>
        <end position="233"/>
    </location>
</feature>
<feature type="transmembrane region" description="Helical" evidence="16">
    <location>
        <begin position="12"/>
        <end position="32"/>
    </location>
</feature>
<dbReference type="PANTHER" id="PTHR14269:SF61">
    <property type="entry name" value="CDP-DIACYLGLYCEROL--SERINE O-PHOSPHATIDYLTRANSFERASE"/>
    <property type="match status" value="1"/>
</dbReference>
<evidence type="ECO:0000256" key="16">
    <source>
        <dbReference type="SAM" id="Phobius"/>
    </source>
</evidence>
<reference evidence="18" key="1">
    <citation type="submission" date="2011-04" db="EMBL/GenBank/DDBJ databases">
        <title>The complete genome of Thermodesulfatator indicus DSM 15286.</title>
        <authorList>
            <person name="Lucas S."/>
            <person name="Copeland A."/>
            <person name="Lapidus A."/>
            <person name="Bruce D."/>
            <person name="Goodwin L."/>
            <person name="Pitluck S."/>
            <person name="Peters L."/>
            <person name="Kyrpides N."/>
            <person name="Mavromatis K."/>
            <person name="Pagani I."/>
            <person name="Ivanova N."/>
            <person name="Saunders L."/>
            <person name="Detter J.C."/>
            <person name="Tapia R."/>
            <person name="Han C."/>
            <person name="Land M."/>
            <person name="Hauser L."/>
            <person name="Markowitz V."/>
            <person name="Cheng J.-F."/>
            <person name="Hugenholtz P."/>
            <person name="Woyke T."/>
            <person name="Wu D."/>
            <person name="Spring S."/>
            <person name="Schroeder M."/>
            <person name="Brambilla E."/>
            <person name="Klenk H.-P."/>
            <person name="Eisen J.A."/>
        </authorList>
    </citation>
    <scope>NUCLEOTIDE SEQUENCE [LARGE SCALE GENOMIC DNA]</scope>
    <source>
        <strain evidence="18">DSM 15286 / JCM 11887 / CIR29812</strain>
    </source>
</reference>
<dbReference type="eggNOG" id="COG1183">
    <property type="taxonomic scope" value="Bacteria"/>
</dbReference>
<dbReference type="InterPro" id="IPR043130">
    <property type="entry name" value="CDP-OH_PTrfase_TM_dom"/>
</dbReference>
<evidence type="ECO:0000313" key="18">
    <source>
        <dbReference type="Proteomes" id="UP000006793"/>
    </source>
</evidence>
<comment type="catalytic activity">
    <reaction evidence="1">
        <text>a CDP-1,2-diacyl-sn-glycerol + L-serine = a 1,2-diacyl-sn-glycero-3-phospho-L-serine + CMP + H(+)</text>
        <dbReference type="Rhea" id="RHEA:16913"/>
        <dbReference type="ChEBI" id="CHEBI:15378"/>
        <dbReference type="ChEBI" id="CHEBI:33384"/>
        <dbReference type="ChEBI" id="CHEBI:57262"/>
        <dbReference type="ChEBI" id="CHEBI:58332"/>
        <dbReference type="ChEBI" id="CHEBI:60377"/>
        <dbReference type="EC" id="2.7.8.8"/>
    </reaction>
</comment>
<feature type="transmembrane region" description="Helical" evidence="16">
    <location>
        <begin position="194"/>
        <end position="210"/>
    </location>
</feature>
<keyword evidence="13" id="KW-1208">Phospholipid metabolism</keyword>
<keyword evidence="9 16" id="KW-1133">Transmembrane helix</keyword>
<dbReference type="InterPro" id="IPR050324">
    <property type="entry name" value="CDP-alcohol_PTase-I"/>
</dbReference>
<evidence type="ECO:0000256" key="11">
    <source>
        <dbReference type="ARBA" id="ARBA00023136"/>
    </source>
</evidence>
<evidence type="ECO:0000256" key="5">
    <source>
        <dbReference type="ARBA" id="ARBA00017171"/>
    </source>
</evidence>
<evidence type="ECO:0000256" key="1">
    <source>
        <dbReference type="ARBA" id="ARBA00000287"/>
    </source>
</evidence>
<dbReference type="OrthoDB" id="9777147at2"/>
<keyword evidence="6" id="KW-0444">Lipid biosynthesis</keyword>
<dbReference type="HOGENOM" id="CLU_049944_2_0_0"/>
<evidence type="ECO:0000256" key="13">
    <source>
        <dbReference type="ARBA" id="ARBA00023264"/>
    </source>
</evidence>
<evidence type="ECO:0000313" key="17">
    <source>
        <dbReference type="EMBL" id="AEH44418.1"/>
    </source>
</evidence>
<evidence type="ECO:0000256" key="8">
    <source>
        <dbReference type="ARBA" id="ARBA00022692"/>
    </source>
</evidence>
<keyword evidence="8 16" id="KW-0812">Transmembrane</keyword>
<dbReference type="Pfam" id="PF01066">
    <property type="entry name" value="CDP-OH_P_transf"/>
    <property type="match status" value="1"/>
</dbReference>
<feature type="transmembrane region" description="Helical" evidence="16">
    <location>
        <begin position="130"/>
        <end position="155"/>
    </location>
</feature>
<name>F8AB46_THEID</name>
<dbReference type="GO" id="GO:0003882">
    <property type="term" value="F:CDP-diacylglycerol-serine O-phosphatidyltransferase activity"/>
    <property type="evidence" value="ECO:0007669"/>
    <property type="project" value="UniProtKB-EC"/>
</dbReference>
<dbReference type="EC" id="2.7.8.8" evidence="4"/>
<dbReference type="GO" id="GO:0008654">
    <property type="term" value="P:phospholipid biosynthetic process"/>
    <property type="evidence" value="ECO:0007669"/>
    <property type="project" value="UniProtKB-KW"/>
</dbReference>
<dbReference type="GO" id="GO:0016020">
    <property type="term" value="C:membrane"/>
    <property type="evidence" value="ECO:0007669"/>
    <property type="project" value="InterPro"/>
</dbReference>
<evidence type="ECO:0000256" key="12">
    <source>
        <dbReference type="ARBA" id="ARBA00023209"/>
    </source>
</evidence>
<dbReference type="Proteomes" id="UP000006793">
    <property type="component" value="Chromosome"/>
</dbReference>
<dbReference type="InterPro" id="IPR048254">
    <property type="entry name" value="CDP_ALCOHOL_P_TRANSF_CS"/>
</dbReference>
<evidence type="ECO:0000256" key="15">
    <source>
        <dbReference type="RuleBase" id="RU003750"/>
    </source>
</evidence>
<dbReference type="Gene3D" id="1.20.120.1760">
    <property type="match status" value="1"/>
</dbReference>
<evidence type="ECO:0000256" key="7">
    <source>
        <dbReference type="ARBA" id="ARBA00022679"/>
    </source>
</evidence>
<evidence type="ECO:0000256" key="9">
    <source>
        <dbReference type="ARBA" id="ARBA00022989"/>
    </source>
</evidence>
<dbReference type="InParanoid" id="F8AB46"/>
<dbReference type="PANTHER" id="PTHR14269">
    <property type="entry name" value="CDP-DIACYLGLYCEROL--GLYCEROL-3-PHOSPHATE 3-PHOSPHATIDYLTRANSFERASE-RELATED"/>
    <property type="match status" value="1"/>
</dbReference>
<gene>
    <name evidence="17" type="ordered locus">Thein_0537</name>
</gene>
<comment type="similarity">
    <text evidence="3 15">Belongs to the CDP-alcohol phosphatidyltransferase class-I family.</text>
</comment>
<feature type="transmembrane region" description="Helical" evidence="16">
    <location>
        <begin position="161"/>
        <end position="182"/>
    </location>
</feature>
<evidence type="ECO:0000256" key="2">
    <source>
        <dbReference type="ARBA" id="ARBA00004127"/>
    </source>
</evidence>
<dbReference type="NCBIfam" id="TIGR00473">
    <property type="entry name" value="pssA"/>
    <property type="match status" value="1"/>
</dbReference>
<feature type="transmembrane region" description="Helical" evidence="16">
    <location>
        <begin position="76"/>
        <end position="95"/>
    </location>
</feature>
<dbReference type="PaxDb" id="667014-Thein_0537"/>
<dbReference type="STRING" id="667014.Thein_0537"/>
<keyword evidence="10" id="KW-0443">Lipid metabolism</keyword>
<dbReference type="InterPro" id="IPR004533">
    <property type="entry name" value="CDP-diaglyc--ser_O-PTrfase"/>
</dbReference>
<evidence type="ECO:0000256" key="10">
    <source>
        <dbReference type="ARBA" id="ARBA00023098"/>
    </source>
</evidence>
<feature type="transmembrane region" description="Helical" evidence="16">
    <location>
        <begin position="101"/>
        <end position="118"/>
    </location>
</feature>
<accession>F8AB46</accession>
<dbReference type="AlphaFoldDB" id="F8AB46"/>
<evidence type="ECO:0000256" key="14">
    <source>
        <dbReference type="ARBA" id="ARBA00032361"/>
    </source>
</evidence>
<dbReference type="PROSITE" id="PS00379">
    <property type="entry name" value="CDP_ALCOHOL_P_TRANSF"/>
    <property type="match status" value="1"/>
</dbReference>
<dbReference type="RefSeq" id="WP_013907163.1">
    <property type="nucleotide sequence ID" value="NC_015681.1"/>
</dbReference>
<dbReference type="EMBL" id="CP002683">
    <property type="protein sequence ID" value="AEH44418.1"/>
    <property type="molecule type" value="Genomic_DNA"/>
</dbReference>
<keyword evidence="7 15" id="KW-0808">Transferase</keyword>
<dbReference type="InterPro" id="IPR000462">
    <property type="entry name" value="CDP-OH_P_trans"/>
</dbReference>
<dbReference type="KEGG" id="tid:Thein_0537"/>
<evidence type="ECO:0000256" key="6">
    <source>
        <dbReference type="ARBA" id="ARBA00022516"/>
    </source>
</evidence>